<dbReference type="PANTHER" id="PTHR47959">
    <property type="entry name" value="ATP-DEPENDENT RNA HELICASE RHLE-RELATED"/>
    <property type="match status" value="1"/>
</dbReference>
<evidence type="ECO:0000256" key="1">
    <source>
        <dbReference type="ARBA" id="ARBA00022741"/>
    </source>
</evidence>
<keyword evidence="3 11" id="KW-0347">Helicase</keyword>
<dbReference type="STRING" id="1150368.SAMN02927921_03835"/>
<dbReference type="InterPro" id="IPR001650">
    <property type="entry name" value="Helicase_C-like"/>
</dbReference>
<gene>
    <name evidence="11" type="ORF">SAMN02927921_03835</name>
</gene>
<accession>A0A1K1RP10</accession>
<dbReference type="CDD" id="cd18787">
    <property type="entry name" value="SF2_C_DEAD"/>
    <property type="match status" value="1"/>
</dbReference>
<dbReference type="Pfam" id="PF00270">
    <property type="entry name" value="DEAD"/>
    <property type="match status" value="1"/>
</dbReference>
<dbReference type="EMBL" id="FPJE01000031">
    <property type="protein sequence ID" value="SFW73995.1"/>
    <property type="molecule type" value="Genomic_DNA"/>
</dbReference>
<dbReference type="SMART" id="SM00490">
    <property type="entry name" value="HELICc"/>
    <property type="match status" value="1"/>
</dbReference>
<dbReference type="AlphaFoldDB" id="A0A1K1RP10"/>
<dbReference type="Pfam" id="PF00271">
    <property type="entry name" value="Helicase_C"/>
    <property type="match status" value="1"/>
</dbReference>
<dbReference type="InterPro" id="IPR050079">
    <property type="entry name" value="DEAD_box_RNA_helicase"/>
</dbReference>
<evidence type="ECO:0000256" key="3">
    <source>
        <dbReference type="ARBA" id="ARBA00022806"/>
    </source>
</evidence>
<evidence type="ECO:0000256" key="4">
    <source>
        <dbReference type="ARBA" id="ARBA00022840"/>
    </source>
</evidence>
<feature type="compositionally biased region" description="Basic residues" evidence="7">
    <location>
        <begin position="1"/>
        <end position="24"/>
    </location>
</feature>
<evidence type="ECO:0000256" key="7">
    <source>
        <dbReference type="SAM" id="MobiDB-lite"/>
    </source>
</evidence>
<dbReference type="OrthoDB" id="9785240at2"/>
<reference evidence="11 12" key="1">
    <citation type="submission" date="2016-11" db="EMBL/GenBank/DDBJ databases">
        <authorList>
            <person name="Jaros S."/>
            <person name="Januszkiewicz K."/>
            <person name="Wedrychowicz H."/>
        </authorList>
    </citation>
    <scope>NUCLEOTIDE SEQUENCE [LARGE SCALE GENOMIC DNA]</scope>
    <source>
        <strain evidence="11 12">CGMCC 1.12145</strain>
    </source>
</reference>
<organism evidence="11 12">
    <name type="scientific">Sinomicrobium oceani</name>
    <dbReference type="NCBI Taxonomy" id="1150368"/>
    <lineage>
        <taxon>Bacteria</taxon>
        <taxon>Pseudomonadati</taxon>
        <taxon>Bacteroidota</taxon>
        <taxon>Flavobacteriia</taxon>
        <taxon>Flavobacteriales</taxon>
        <taxon>Flavobacteriaceae</taxon>
        <taxon>Sinomicrobium</taxon>
    </lineage>
</organism>
<keyword evidence="2" id="KW-0378">Hydrolase</keyword>
<proteinExistence type="inferred from homology"/>
<dbReference type="PROSITE" id="PS51194">
    <property type="entry name" value="HELICASE_CTER"/>
    <property type="match status" value="1"/>
</dbReference>
<feature type="region of interest" description="Disordered" evidence="7">
    <location>
        <begin position="1"/>
        <end position="32"/>
    </location>
</feature>
<dbReference type="InterPro" id="IPR027417">
    <property type="entry name" value="P-loop_NTPase"/>
</dbReference>
<dbReference type="RefSeq" id="WP_072319074.1">
    <property type="nucleotide sequence ID" value="NZ_FPJE01000031.1"/>
</dbReference>
<feature type="domain" description="Helicase C-terminal" evidence="9">
    <location>
        <begin position="277"/>
        <end position="395"/>
    </location>
</feature>
<feature type="domain" description="DEAD-box RNA helicase Q" evidence="10">
    <location>
        <begin position="52"/>
        <end position="80"/>
    </location>
</feature>
<dbReference type="SUPFAM" id="SSF52540">
    <property type="entry name" value="P-loop containing nucleoside triphosphate hydrolases"/>
    <property type="match status" value="1"/>
</dbReference>
<dbReference type="InterPro" id="IPR014014">
    <property type="entry name" value="RNA_helicase_DEAD_Q_motif"/>
</dbReference>
<keyword evidence="1" id="KW-0547">Nucleotide-binding</keyword>
<evidence type="ECO:0000313" key="12">
    <source>
        <dbReference type="Proteomes" id="UP000182248"/>
    </source>
</evidence>
<dbReference type="GO" id="GO:0016787">
    <property type="term" value="F:hydrolase activity"/>
    <property type="evidence" value="ECO:0007669"/>
    <property type="project" value="UniProtKB-KW"/>
</dbReference>
<evidence type="ECO:0000313" key="11">
    <source>
        <dbReference type="EMBL" id="SFW73995.1"/>
    </source>
</evidence>
<dbReference type="PROSITE" id="PS51192">
    <property type="entry name" value="HELICASE_ATP_BIND_1"/>
    <property type="match status" value="1"/>
</dbReference>
<keyword evidence="12" id="KW-1185">Reference proteome</keyword>
<feature type="short sequence motif" description="Q motif" evidence="6">
    <location>
        <begin position="52"/>
        <end position="80"/>
    </location>
</feature>
<dbReference type="GO" id="GO:0003676">
    <property type="term" value="F:nucleic acid binding"/>
    <property type="evidence" value="ECO:0007669"/>
    <property type="project" value="InterPro"/>
</dbReference>
<evidence type="ECO:0000259" key="10">
    <source>
        <dbReference type="PROSITE" id="PS51195"/>
    </source>
</evidence>
<name>A0A1K1RP10_9FLAO</name>
<dbReference type="GO" id="GO:0003724">
    <property type="term" value="F:RNA helicase activity"/>
    <property type="evidence" value="ECO:0007669"/>
    <property type="project" value="InterPro"/>
</dbReference>
<evidence type="ECO:0000259" key="9">
    <source>
        <dbReference type="PROSITE" id="PS51194"/>
    </source>
</evidence>
<comment type="similarity">
    <text evidence="5">Belongs to the DEAD box helicase family.</text>
</comment>
<evidence type="ECO:0000256" key="6">
    <source>
        <dbReference type="PROSITE-ProRule" id="PRU00552"/>
    </source>
</evidence>
<dbReference type="PROSITE" id="PS51195">
    <property type="entry name" value="Q_MOTIF"/>
    <property type="match status" value="1"/>
</dbReference>
<feature type="domain" description="Helicase ATP-binding" evidence="8">
    <location>
        <begin position="83"/>
        <end position="252"/>
    </location>
</feature>
<evidence type="ECO:0000259" key="8">
    <source>
        <dbReference type="PROSITE" id="PS51192"/>
    </source>
</evidence>
<evidence type="ECO:0000256" key="5">
    <source>
        <dbReference type="ARBA" id="ARBA00038437"/>
    </source>
</evidence>
<dbReference type="PANTHER" id="PTHR47959:SF13">
    <property type="entry name" value="ATP-DEPENDENT RNA HELICASE RHLE"/>
    <property type="match status" value="1"/>
</dbReference>
<dbReference type="Proteomes" id="UP000182248">
    <property type="component" value="Unassembled WGS sequence"/>
</dbReference>
<dbReference type="SMART" id="SM00487">
    <property type="entry name" value="DEXDc"/>
    <property type="match status" value="1"/>
</dbReference>
<evidence type="ECO:0000256" key="2">
    <source>
        <dbReference type="ARBA" id="ARBA00022801"/>
    </source>
</evidence>
<protein>
    <submittedName>
        <fullName evidence="11">ATP-dependent RNA helicase RhlE</fullName>
    </submittedName>
</protein>
<dbReference type="GO" id="GO:0005829">
    <property type="term" value="C:cytosol"/>
    <property type="evidence" value="ECO:0007669"/>
    <property type="project" value="TreeGrafter"/>
</dbReference>
<dbReference type="InterPro" id="IPR044742">
    <property type="entry name" value="DEAD/DEAH_RhlB"/>
</dbReference>
<keyword evidence="4" id="KW-0067">ATP-binding</keyword>
<dbReference type="InterPro" id="IPR014001">
    <property type="entry name" value="Helicase_ATP-bd"/>
</dbReference>
<sequence length="395" mass="43681">MNYKKKINTKNTSVKRRPPVKKGKASSLSPQDLLQHTSKLPEPSAVPFVAKQAYAEMDLHPMLLKNLQRKGYTHPTEIQEKTLISLVNGDNLIGIASTGTGKTGAFLIPIVQQLLTTPNTRYLVVVPTRELALQVHEEFQQLNRSFGFSSVCFIGGTSVGKDVAKARHKNHLIISTPGRLLDLVGQKALRLQNISGLVLDEFDRMLDMGFIQSVQTIVSLMTSRKQTMLFSATIKPGQEKLIHDIVPGALTVKASSGTESSSNVKQNMIKVSDGENKFDVLHNLLKESSFKKVILFAETKRTVDKINKQLAKAGIHSDVIHGNKSQNYRTRAITLFKSGKIRVLVATDVAARGIDVDNVTHVINYQMPQSIDSYIHRIGRTGRAGKQGMAYTFIN</sequence>
<dbReference type="Gene3D" id="3.40.50.300">
    <property type="entry name" value="P-loop containing nucleotide triphosphate hydrolases"/>
    <property type="match status" value="2"/>
</dbReference>
<dbReference type="InterPro" id="IPR011545">
    <property type="entry name" value="DEAD/DEAH_box_helicase_dom"/>
</dbReference>
<dbReference type="GO" id="GO:0005524">
    <property type="term" value="F:ATP binding"/>
    <property type="evidence" value="ECO:0007669"/>
    <property type="project" value="UniProtKB-KW"/>
</dbReference>
<dbReference type="CDD" id="cd00268">
    <property type="entry name" value="DEADc"/>
    <property type="match status" value="1"/>
</dbReference>